<evidence type="ECO:0000313" key="6">
    <source>
        <dbReference type="Proteomes" id="UP000253628"/>
    </source>
</evidence>
<dbReference type="PROSITE" id="PS50995">
    <property type="entry name" value="HTH_MARR_2"/>
    <property type="match status" value="1"/>
</dbReference>
<gene>
    <name evidence="5" type="ORF">DFR37_101491</name>
</gene>
<dbReference type="SUPFAM" id="SSF46785">
    <property type="entry name" value="Winged helix' DNA-binding domain"/>
    <property type="match status" value="1"/>
</dbReference>
<keyword evidence="1" id="KW-0805">Transcription regulation</keyword>
<reference evidence="5 6" key="1">
    <citation type="submission" date="2018-06" db="EMBL/GenBank/DDBJ databases">
        <title>Genomic Encyclopedia of Type Strains, Phase IV (KMG-IV): sequencing the most valuable type-strain genomes for metagenomic binning, comparative biology and taxonomic classification.</title>
        <authorList>
            <person name="Goeker M."/>
        </authorList>
    </citation>
    <scope>NUCLEOTIDE SEQUENCE [LARGE SCALE GENOMIC DNA]</scope>
    <source>
        <strain evidence="5 6">DSM 25520</strain>
    </source>
</reference>
<dbReference type="Proteomes" id="UP000253628">
    <property type="component" value="Unassembled WGS sequence"/>
</dbReference>
<dbReference type="GO" id="GO:0003700">
    <property type="term" value="F:DNA-binding transcription factor activity"/>
    <property type="evidence" value="ECO:0007669"/>
    <property type="project" value="InterPro"/>
</dbReference>
<proteinExistence type="predicted"/>
<dbReference type="RefSeq" id="WP_170139809.1">
    <property type="nucleotide sequence ID" value="NZ_JACCEU010000001.1"/>
</dbReference>
<evidence type="ECO:0000256" key="3">
    <source>
        <dbReference type="ARBA" id="ARBA00023163"/>
    </source>
</evidence>
<accession>A0A366HK87</accession>
<evidence type="ECO:0000313" key="5">
    <source>
        <dbReference type="EMBL" id="RBP43359.1"/>
    </source>
</evidence>
<dbReference type="Gene3D" id="1.10.10.10">
    <property type="entry name" value="Winged helix-like DNA-binding domain superfamily/Winged helix DNA-binding domain"/>
    <property type="match status" value="1"/>
</dbReference>
<dbReference type="SMART" id="SM00347">
    <property type="entry name" value="HTH_MARR"/>
    <property type="match status" value="1"/>
</dbReference>
<dbReference type="InterPro" id="IPR000835">
    <property type="entry name" value="HTH_MarR-typ"/>
</dbReference>
<evidence type="ECO:0000259" key="4">
    <source>
        <dbReference type="PROSITE" id="PS50995"/>
    </source>
</evidence>
<sequence>MTRDTSAPCPWEHIEPDGSNLTVEDFLSVHIVRIAAHLKSFPAVYARGIGLTLPQWRLLSTVAHHKSIPLKQLAEVSASDKALVSRTVKELVQKDLVKTASMKSGDRSLACNITPMGKKLVDTAMPLARMFHARLLLSLDTEDRVRLYDILQKLQAVCTEQD</sequence>
<dbReference type="Pfam" id="PF01047">
    <property type="entry name" value="MarR"/>
    <property type="match status" value="1"/>
</dbReference>
<dbReference type="InterPro" id="IPR052067">
    <property type="entry name" value="Metal_resp_HTH_trans_reg"/>
</dbReference>
<dbReference type="PANTHER" id="PTHR35790:SF4">
    <property type="entry name" value="HTH-TYPE TRANSCRIPTIONAL REGULATOR PCHR"/>
    <property type="match status" value="1"/>
</dbReference>
<evidence type="ECO:0000256" key="1">
    <source>
        <dbReference type="ARBA" id="ARBA00023015"/>
    </source>
</evidence>
<dbReference type="InterPro" id="IPR036388">
    <property type="entry name" value="WH-like_DNA-bd_sf"/>
</dbReference>
<dbReference type="InterPro" id="IPR036390">
    <property type="entry name" value="WH_DNA-bd_sf"/>
</dbReference>
<dbReference type="AlphaFoldDB" id="A0A366HK87"/>
<name>A0A366HK87_9BURK</name>
<dbReference type="EMBL" id="QNRQ01000001">
    <property type="protein sequence ID" value="RBP43359.1"/>
    <property type="molecule type" value="Genomic_DNA"/>
</dbReference>
<dbReference type="GO" id="GO:0003677">
    <property type="term" value="F:DNA binding"/>
    <property type="evidence" value="ECO:0007669"/>
    <property type="project" value="UniProtKB-KW"/>
</dbReference>
<dbReference type="PANTHER" id="PTHR35790">
    <property type="entry name" value="HTH-TYPE TRANSCRIPTIONAL REGULATOR PCHR"/>
    <property type="match status" value="1"/>
</dbReference>
<organism evidence="5 6">
    <name type="scientific">Eoetvoesiella caeni</name>
    <dbReference type="NCBI Taxonomy" id="645616"/>
    <lineage>
        <taxon>Bacteria</taxon>
        <taxon>Pseudomonadati</taxon>
        <taxon>Pseudomonadota</taxon>
        <taxon>Betaproteobacteria</taxon>
        <taxon>Burkholderiales</taxon>
        <taxon>Alcaligenaceae</taxon>
        <taxon>Eoetvoesiella</taxon>
    </lineage>
</organism>
<feature type="domain" description="HTH marR-type" evidence="4">
    <location>
        <begin position="24"/>
        <end position="156"/>
    </location>
</feature>
<protein>
    <submittedName>
        <fullName evidence="5">DNA-binding MarR family transcriptional regulator</fullName>
    </submittedName>
</protein>
<keyword evidence="3" id="KW-0804">Transcription</keyword>
<keyword evidence="2 5" id="KW-0238">DNA-binding</keyword>
<keyword evidence="6" id="KW-1185">Reference proteome</keyword>
<evidence type="ECO:0000256" key="2">
    <source>
        <dbReference type="ARBA" id="ARBA00023125"/>
    </source>
</evidence>
<comment type="caution">
    <text evidence="5">The sequence shown here is derived from an EMBL/GenBank/DDBJ whole genome shotgun (WGS) entry which is preliminary data.</text>
</comment>